<keyword evidence="4" id="KW-0820">tRNA-binding</keyword>
<keyword evidence="9" id="KW-0694">RNA-binding</keyword>
<dbReference type="PANTHER" id="PTHR14911">
    <property type="entry name" value="THUMP DOMAIN-CONTAINING"/>
    <property type="match status" value="1"/>
</dbReference>
<protein>
    <recommendedName>
        <fullName evidence="13">tRNA (guanine(10)-N(2))-dimethyltransferase</fullName>
        <ecNumber evidence="13">2.1.1.213</ecNumber>
    </recommendedName>
    <alternativeName>
        <fullName evidence="14">tRNA:G10 dimethyltransferase</fullName>
    </alternativeName>
</protein>
<dbReference type="EC" id="2.1.1.213" evidence="13"/>
<evidence type="ECO:0000256" key="1">
    <source>
        <dbReference type="ARBA" id="ARBA00004496"/>
    </source>
</evidence>
<organism evidence="16 17">
    <name type="scientific">Halosimplex carlsbadense 2-9-1</name>
    <dbReference type="NCBI Taxonomy" id="797114"/>
    <lineage>
        <taxon>Archaea</taxon>
        <taxon>Methanobacteriati</taxon>
        <taxon>Methanobacteriota</taxon>
        <taxon>Stenosarchaea group</taxon>
        <taxon>Halobacteria</taxon>
        <taxon>Halobacteriales</taxon>
        <taxon>Haloarculaceae</taxon>
        <taxon>Halosimplex</taxon>
    </lineage>
</organism>
<dbReference type="PROSITE" id="PS01261">
    <property type="entry name" value="UPF0020"/>
    <property type="match status" value="1"/>
</dbReference>
<keyword evidence="3" id="KW-0963">Cytoplasm</keyword>
<comment type="caution">
    <text evidence="16">The sequence shown here is derived from an EMBL/GenBank/DDBJ whole genome shotgun (WGS) entry which is preliminary data.</text>
</comment>
<dbReference type="CDD" id="cd11715">
    <property type="entry name" value="THUMP_AdoMetMT"/>
    <property type="match status" value="1"/>
</dbReference>
<dbReference type="GO" id="GO:0030488">
    <property type="term" value="P:tRNA methylation"/>
    <property type="evidence" value="ECO:0007669"/>
    <property type="project" value="TreeGrafter"/>
</dbReference>
<dbReference type="AlphaFoldDB" id="M0D138"/>
<evidence type="ECO:0000256" key="5">
    <source>
        <dbReference type="ARBA" id="ARBA00022603"/>
    </source>
</evidence>
<dbReference type="EMBL" id="AOIU01000008">
    <property type="protein sequence ID" value="ELZ29226.1"/>
    <property type="molecule type" value="Genomic_DNA"/>
</dbReference>
<evidence type="ECO:0000256" key="7">
    <source>
        <dbReference type="ARBA" id="ARBA00022691"/>
    </source>
</evidence>
<evidence type="ECO:0000256" key="13">
    <source>
        <dbReference type="ARBA" id="ARBA00066936"/>
    </source>
</evidence>
<comment type="catalytic activity">
    <reaction evidence="10">
        <text>guanosine(10) in tRNA + 2 S-adenosyl-L-methionine = N(2)-dimethylguanosine(10) in tRNA + 2 S-adenosyl-L-homocysteine + 2 H(+)</text>
        <dbReference type="Rhea" id="RHEA:43124"/>
        <dbReference type="Rhea" id="RHEA-COMP:10355"/>
        <dbReference type="Rhea" id="RHEA-COMP:10358"/>
        <dbReference type="ChEBI" id="CHEBI:15378"/>
        <dbReference type="ChEBI" id="CHEBI:57856"/>
        <dbReference type="ChEBI" id="CHEBI:59789"/>
        <dbReference type="ChEBI" id="CHEBI:74269"/>
        <dbReference type="ChEBI" id="CHEBI:74513"/>
        <dbReference type="EC" id="2.1.1.213"/>
    </reaction>
</comment>
<dbReference type="Gene3D" id="3.40.50.150">
    <property type="entry name" value="Vaccinia Virus protein VP39"/>
    <property type="match status" value="1"/>
</dbReference>
<comment type="similarity">
    <text evidence="12">Belongs to the methyltransferase superfamily. Trm-G10 family.</text>
</comment>
<dbReference type="SUPFAM" id="SSF53335">
    <property type="entry name" value="S-adenosyl-L-methionine-dependent methyltransferases"/>
    <property type="match status" value="1"/>
</dbReference>
<name>M0D138_9EURY</name>
<evidence type="ECO:0000256" key="8">
    <source>
        <dbReference type="ARBA" id="ARBA00022694"/>
    </source>
</evidence>
<evidence type="ECO:0000256" key="2">
    <source>
        <dbReference type="ARBA" id="ARBA00011245"/>
    </source>
</evidence>
<proteinExistence type="inferred from homology"/>
<dbReference type="FunFam" id="3.40.50.150:FF:000251">
    <property type="entry name" value="Putative RNA methylase"/>
    <property type="match status" value="1"/>
</dbReference>
<evidence type="ECO:0000256" key="6">
    <source>
        <dbReference type="ARBA" id="ARBA00022679"/>
    </source>
</evidence>
<dbReference type="GO" id="GO:0005737">
    <property type="term" value="C:cytoplasm"/>
    <property type="evidence" value="ECO:0007669"/>
    <property type="project" value="UniProtKB-SubCell"/>
</dbReference>
<keyword evidence="5 16" id="KW-0489">Methyltransferase</keyword>
<keyword evidence="7" id="KW-0949">S-adenosyl-L-methionine</keyword>
<sequence>MGTGGFLAGGGRLSSVYVLELGGQDDDFAACEAASAAAGVEVVGAGLATARAVTDRVRGLAYVHRASEVVGHCDPDAASARALLDAASVDREGSVAVRAVDVRGTTGVDTQRAERELGQALVDRGFPVDLDDPDHELRALFAGPPGAESTVANADADAVDDSENADGTGICVLGWLEAESERGFGDRRPTDRPFFQPGSMDPILARALVNIAGARDGATVVDPMCGTGGLLLEAGLVGARAVGSDAQAKMTRGTRANLRDALGDDGDFAVCRGDVTRLPFADGFADAAVFDVPYGRQSKIEGDSLADLVGSALAEARRVAARAVVVADRSWEGEAVDAGWAVEEHFERRVHRSLVRHVLVLVPSRPSG</sequence>
<reference evidence="16 17" key="1">
    <citation type="journal article" date="2014" name="PLoS Genet.">
        <title>Phylogenetically driven sequencing of extremely halophilic archaea reveals strategies for static and dynamic osmo-response.</title>
        <authorList>
            <person name="Becker E.A."/>
            <person name="Seitzer P.M."/>
            <person name="Tritt A."/>
            <person name="Larsen D."/>
            <person name="Krusor M."/>
            <person name="Yao A.I."/>
            <person name="Wu D."/>
            <person name="Madern D."/>
            <person name="Eisen J.A."/>
            <person name="Darling A.E."/>
            <person name="Facciotti M.T."/>
        </authorList>
    </citation>
    <scope>NUCLEOTIDE SEQUENCE [LARGE SCALE GENOMIC DNA]</scope>
    <source>
        <strain evidence="16 17">2-9-1</strain>
    </source>
</reference>
<dbReference type="STRING" id="797114.C475_03379"/>
<evidence type="ECO:0000256" key="12">
    <source>
        <dbReference type="ARBA" id="ARBA00061338"/>
    </source>
</evidence>
<dbReference type="Proteomes" id="UP000011626">
    <property type="component" value="Unassembled WGS sequence"/>
</dbReference>
<comment type="function">
    <text evidence="11">Catalyzes the adenosylmethionine-dependent methylation of the exocyclic amino group (N(2)) of guanosine at position 10 of various tRNAs. Acts via a two-step process that leads to the formation of either N(2)-monomethyl (m(2)G) or N(2)-dimethylguanosine (m(2)(2)G).</text>
</comment>
<dbReference type="Pfam" id="PF01170">
    <property type="entry name" value="UPF0020"/>
    <property type="match status" value="1"/>
</dbReference>
<accession>M0D138</accession>
<dbReference type="GO" id="GO:0160101">
    <property type="term" value="F:tRNA (guanine(10)-N2)-dimethyltransferase activity"/>
    <property type="evidence" value="ECO:0007669"/>
    <property type="project" value="UniProtKB-EC"/>
</dbReference>
<comment type="subunit">
    <text evidence="2">Monomer.</text>
</comment>
<comment type="subcellular location">
    <subcellularLocation>
        <location evidence="1">Cytoplasm</location>
    </subcellularLocation>
</comment>
<dbReference type="PANTHER" id="PTHR14911:SF21">
    <property type="entry name" value="N2-METHYLGUANOSINE TRNA METHYLTRANSFERASE"/>
    <property type="match status" value="1"/>
</dbReference>
<dbReference type="InterPro" id="IPR029063">
    <property type="entry name" value="SAM-dependent_MTases_sf"/>
</dbReference>
<evidence type="ECO:0000256" key="14">
    <source>
        <dbReference type="ARBA" id="ARBA00082665"/>
    </source>
</evidence>
<evidence type="ECO:0000256" key="11">
    <source>
        <dbReference type="ARBA" id="ARBA00054380"/>
    </source>
</evidence>
<evidence type="ECO:0000256" key="10">
    <source>
        <dbReference type="ARBA" id="ARBA00051883"/>
    </source>
</evidence>
<dbReference type="InterPro" id="IPR000241">
    <property type="entry name" value="RlmKL-like_Mtase"/>
</dbReference>
<evidence type="ECO:0000256" key="4">
    <source>
        <dbReference type="ARBA" id="ARBA00022555"/>
    </source>
</evidence>
<dbReference type="InterPro" id="IPR053943">
    <property type="entry name" value="RlmKL-like_Mtase_CS"/>
</dbReference>
<dbReference type="eggNOG" id="arCOG00047">
    <property type="taxonomic scope" value="Archaea"/>
</dbReference>
<keyword evidence="6" id="KW-0808">Transferase</keyword>
<keyword evidence="17" id="KW-1185">Reference proteome</keyword>
<evidence type="ECO:0000313" key="16">
    <source>
        <dbReference type="EMBL" id="ELZ29226.1"/>
    </source>
</evidence>
<dbReference type="GO" id="GO:0000049">
    <property type="term" value="F:tRNA binding"/>
    <property type="evidence" value="ECO:0007669"/>
    <property type="project" value="UniProtKB-KW"/>
</dbReference>
<evidence type="ECO:0000313" key="17">
    <source>
        <dbReference type="Proteomes" id="UP000011626"/>
    </source>
</evidence>
<keyword evidence="8" id="KW-0819">tRNA processing</keyword>
<evidence type="ECO:0000256" key="9">
    <source>
        <dbReference type="ARBA" id="ARBA00022884"/>
    </source>
</evidence>
<feature type="domain" description="Ribosomal RNA large subunit methyltransferase K/L-like methyltransferase" evidence="15">
    <location>
        <begin position="191"/>
        <end position="355"/>
    </location>
</feature>
<dbReference type="PATRIC" id="fig|797114.5.peg.684"/>
<gene>
    <name evidence="16" type="ORF">C475_03379</name>
</gene>
<evidence type="ECO:0000259" key="15">
    <source>
        <dbReference type="Pfam" id="PF01170"/>
    </source>
</evidence>
<evidence type="ECO:0000256" key="3">
    <source>
        <dbReference type="ARBA" id="ARBA00022490"/>
    </source>
</evidence>